<dbReference type="EMBL" id="FMYT01000028">
    <property type="protein sequence ID" value="SDD13740.1"/>
    <property type="molecule type" value="Genomic_DNA"/>
</dbReference>
<reference evidence="1 2" key="1">
    <citation type="submission" date="2016-10" db="EMBL/GenBank/DDBJ databases">
        <authorList>
            <person name="Varghese N."/>
            <person name="Submissions S."/>
        </authorList>
    </citation>
    <scope>NUCLEOTIDE SEQUENCE [LARGE SCALE GENOMIC DNA]</scope>
    <source>
        <strain evidence="1 2">WG10</strain>
    </source>
</reference>
<dbReference type="RefSeq" id="WP_073160691.1">
    <property type="nucleotide sequence ID" value="NZ_FMYT01000028.1"/>
</dbReference>
<dbReference type="GO" id="GO:0042262">
    <property type="term" value="P:DNA protection"/>
    <property type="evidence" value="ECO:0007669"/>
    <property type="project" value="InterPro"/>
</dbReference>
<proteinExistence type="predicted"/>
<dbReference type="OrthoDB" id="1908548at2"/>
<dbReference type="GO" id="GO:0003690">
    <property type="term" value="F:double-stranded DNA binding"/>
    <property type="evidence" value="ECO:0007669"/>
    <property type="project" value="InterPro"/>
</dbReference>
<protein>
    <submittedName>
        <fullName evidence="1">Bacteriophage Mu Gam like protein</fullName>
    </submittedName>
</protein>
<dbReference type="SUPFAM" id="SSF161266">
    <property type="entry name" value="Gam-like"/>
    <property type="match status" value="1"/>
</dbReference>
<dbReference type="InterPro" id="IPR009951">
    <property type="entry name" value="Host-nuc_inhib_Gam"/>
</dbReference>
<gene>
    <name evidence="1" type="ORF">SAMN04488597_12832</name>
</gene>
<accession>A0A1G6S9X6</accession>
<dbReference type="Proteomes" id="UP000324896">
    <property type="component" value="Unassembled WGS sequence"/>
</dbReference>
<dbReference type="Pfam" id="PF07352">
    <property type="entry name" value="Phage_Mu_Gam"/>
    <property type="match status" value="1"/>
</dbReference>
<evidence type="ECO:0000313" key="1">
    <source>
        <dbReference type="EMBL" id="SDD13740.1"/>
    </source>
</evidence>
<dbReference type="AlphaFoldDB" id="A0A1G6S9X6"/>
<organism evidence="1 2">
    <name type="scientific">Halanaerobium congolense</name>
    <dbReference type="NCBI Taxonomy" id="54121"/>
    <lineage>
        <taxon>Bacteria</taxon>
        <taxon>Bacillati</taxon>
        <taxon>Bacillota</taxon>
        <taxon>Clostridia</taxon>
        <taxon>Halanaerobiales</taxon>
        <taxon>Halanaerobiaceae</taxon>
        <taxon>Halanaerobium</taxon>
    </lineage>
</organism>
<evidence type="ECO:0000313" key="2">
    <source>
        <dbReference type="Proteomes" id="UP000324896"/>
    </source>
</evidence>
<name>A0A1G6S9X6_9FIRM</name>
<sequence length="186" mass="22029">MEAIKLKAEVENQKKEEDYFVIDNDQKANWALRKIRHLKKKKSKNEEFAETEIEAIQKEIDEVNSWLESENSSLNNDIDYLEMKLKYYALDLKDDDPELKTHKLPFGQLQFRKQRKKWEYDDDKLLEFAEKNLKDAVKVKKRVDKRKLKQKIKVVGDKAVVADTGEVIEGIKVIERGEKFKVKTDV</sequence>